<comment type="catalytic activity">
    <reaction evidence="18">
        <text>a di-trans,poly-cis-dolichyl phosphate + UDP-N-acetyl-alpha-D-glucosamine = an N-acetyl-alpha-D-glucosaminyl-diphospho-di-trans,poly-cis-dolichol + UMP</text>
        <dbReference type="Rhea" id="RHEA:13289"/>
        <dbReference type="Rhea" id="RHEA-COMP:19498"/>
        <dbReference type="Rhea" id="RHEA-COMP:19507"/>
        <dbReference type="ChEBI" id="CHEBI:57683"/>
        <dbReference type="ChEBI" id="CHEBI:57705"/>
        <dbReference type="ChEBI" id="CHEBI:57865"/>
        <dbReference type="ChEBI" id="CHEBI:58427"/>
        <dbReference type="EC" id="2.7.8.15"/>
    </reaction>
    <physiologicalReaction direction="left-to-right" evidence="18">
        <dbReference type="Rhea" id="RHEA:13290"/>
    </physiologicalReaction>
</comment>
<evidence type="ECO:0000256" key="9">
    <source>
        <dbReference type="ARBA" id="ARBA00022692"/>
    </source>
</evidence>
<dbReference type="CDD" id="cd06855">
    <property type="entry name" value="GT_GPT_euk"/>
    <property type="match status" value="1"/>
</dbReference>
<evidence type="ECO:0000256" key="8">
    <source>
        <dbReference type="ARBA" id="ARBA00022679"/>
    </source>
</evidence>
<feature type="transmembrane region" description="Helical" evidence="19">
    <location>
        <begin position="163"/>
        <end position="183"/>
    </location>
</feature>
<dbReference type="GO" id="GO:0016757">
    <property type="term" value="F:glycosyltransferase activity"/>
    <property type="evidence" value="ECO:0007669"/>
    <property type="project" value="UniProtKB-KW"/>
</dbReference>
<feature type="transmembrane region" description="Helical" evidence="19">
    <location>
        <begin position="53"/>
        <end position="74"/>
    </location>
</feature>
<dbReference type="OrthoDB" id="10262326at2759"/>
<comment type="pathway">
    <text evidence="3">Protein modification; protein glycosylation.</text>
</comment>
<evidence type="ECO:0000256" key="4">
    <source>
        <dbReference type="ARBA" id="ARBA00009317"/>
    </source>
</evidence>
<dbReference type="EC" id="2.7.8.15" evidence="5"/>
<dbReference type="GO" id="GO:0046872">
    <property type="term" value="F:metal ion binding"/>
    <property type="evidence" value="ECO:0007669"/>
    <property type="project" value="UniProtKB-KW"/>
</dbReference>
<dbReference type="GO" id="GO:0005789">
    <property type="term" value="C:endoplasmic reticulum membrane"/>
    <property type="evidence" value="ECO:0007669"/>
    <property type="project" value="UniProtKB-SubCell"/>
</dbReference>
<feature type="transmembrane region" description="Helical" evidence="19">
    <location>
        <begin position="217"/>
        <end position="237"/>
    </location>
</feature>
<evidence type="ECO:0000256" key="12">
    <source>
        <dbReference type="ARBA" id="ARBA00022842"/>
    </source>
</evidence>
<evidence type="ECO:0000256" key="18">
    <source>
        <dbReference type="ARBA" id="ARBA00045078"/>
    </source>
</evidence>
<evidence type="ECO:0000256" key="15">
    <source>
        <dbReference type="ARBA" id="ARBA00029567"/>
    </source>
</evidence>
<keyword evidence="8 20" id="KW-0808">Transferase</keyword>
<evidence type="ECO:0000313" key="20">
    <source>
        <dbReference type="EMBL" id="MBW18698.1"/>
    </source>
</evidence>
<comment type="cofactor">
    <cofactor evidence="1">
        <name>Mg(2+)</name>
        <dbReference type="ChEBI" id="CHEBI:18420"/>
    </cofactor>
</comment>
<name>A0A2H8TZX5_9HEMI</name>
<dbReference type="GO" id="GO:0006488">
    <property type="term" value="P:dolichol-linked oligosaccharide biosynthetic process"/>
    <property type="evidence" value="ECO:0007669"/>
    <property type="project" value="InterPro"/>
</dbReference>
<keyword evidence="12" id="KW-0460">Magnesium</keyword>
<feature type="transmembrane region" description="Helical" evidence="19">
    <location>
        <begin position="273"/>
        <end position="293"/>
    </location>
</feature>
<proteinExistence type="inferred from homology"/>
<evidence type="ECO:0000256" key="2">
    <source>
        <dbReference type="ARBA" id="ARBA00004477"/>
    </source>
</evidence>
<sequence>METLYLICINVILSLCAFFCTYNIIPHLKSMFIGANLYGKDLNKKSENKIPEAFGVVTGCTFLITIFLLIPLIFGRHMLQNDTTLFPHSEFVEMLAALLSICCMLLLGFADDVLNLRWRHKLLLPTIASLPLLVVYYINFNSTTIIVPKPFRDIFGVSVNLGLLYYVYMGMLAVFCTNAINILAGINGLETGQSLIIAISILIFNVIELSGDCAQAHLFSLHFLIPFISVTFALLKFNWYPSEVFVGDTYCYFAGMTFAVVGILGHFSKTMLLFFLPQIFNFLYSTPQLFHFINCPRHRIPRLDKYGTLSPSYAECNQNNISTIGKMCLKLFSIFKIIHIEEKSEGNIKCNNLTLINLCLLKIGPTNEKTLTIILLIVQFVCSLFAFIIRYPLASFFYDV</sequence>
<evidence type="ECO:0000256" key="6">
    <source>
        <dbReference type="ARBA" id="ARBA00017659"/>
    </source>
</evidence>
<evidence type="ECO:0000256" key="19">
    <source>
        <dbReference type="SAM" id="Phobius"/>
    </source>
</evidence>
<evidence type="ECO:0000256" key="11">
    <source>
        <dbReference type="ARBA" id="ARBA00022824"/>
    </source>
</evidence>
<dbReference type="InterPro" id="IPR033895">
    <property type="entry name" value="GPT"/>
</dbReference>
<dbReference type="PANTHER" id="PTHR10571">
    <property type="entry name" value="UDP-N-ACETYLGLUCOSAMINE--DOLICHYL-PHOSPHATE N-ACETYLGLUCOSAMINEPHOSPHOTRANSFERASE"/>
    <property type="match status" value="1"/>
</dbReference>
<evidence type="ECO:0000256" key="7">
    <source>
        <dbReference type="ARBA" id="ARBA00022676"/>
    </source>
</evidence>
<evidence type="ECO:0000256" key="1">
    <source>
        <dbReference type="ARBA" id="ARBA00001946"/>
    </source>
</evidence>
<keyword evidence="14 19" id="KW-0472">Membrane</keyword>
<comment type="function">
    <text evidence="17">UDP-N-acetylglucosamine--dolichyl-phosphate N-acetylglucosaminephosphotransferase that operates in the biosynthetic pathway of dolichol-linked oligosaccharides, the glycan precursors employed in protein asparagine (N)-glycosylation. The assembly of dolichol-linked oligosaccharides begins on the cytosolic side of the endoplasmic reticulum membrane and finishes in its lumen. The sequential addition of sugars to dolichol pyrophosphate produces dolichol-linked oligosaccharides containing fourteen sugars, including two GlcNAcs, nine mannoses and three glucoses. Once assembled, the oligosaccharide is transferred from the lipid to nascent proteins by oligosaccharyltransferases. Catalyzes the initial step of dolichol-linked oligosaccharide biosynthesis, transfering GlcNAc-1-P from cytosolic UDP-GlcNAc onto the carrier lipid dolichyl phosphate (P-dolichol), yielding GlcNAc-P-P-dolichol embedded in the cytoplasmic leaflet of the endoplasmic reticulum membrane.</text>
</comment>
<feature type="transmembrane region" description="Helical" evidence="19">
    <location>
        <begin position="94"/>
        <end position="110"/>
    </location>
</feature>
<evidence type="ECO:0000256" key="3">
    <source>
        <dbReference type="ARBA" id="ARBA00004922"/>
    </source>
</evidence>
<keyword evidence="10" id="KW-0479">Metal-binding</keyword>
<keyword evidence="13 19" id="KW-1133">Transmembrane helix</keyword>
<dbReference type="Pfam" id="PF00953">
    <property type="entry name" value="Glycos_transf_4"/>
    <property type="match status" value="1"/>
</dbReference>
<dbReference type="GO" id="GO:0003975">
    <property type="term" value="F:UDP-N-acetylglucosamine-dolichyl-phosphate N-acetylglucosaminephosphotransferase activity"/>
    <property type="evidence" value="ECO:0007669"/>
    <property type="project" value="UniProtKB-EC"/>
</dbReference>
<dbReference type="AlphaFoldDB" id="A0A2H8TZX5"/>
<evidence type="ECO:0000256" key="13">
    <source>
        <dbReference type="ARBA" id="ARBA00022989"/>
    </source>
</evidence>
<accession>A0A2H8TZX5</accession>
<protein>
    <recommendedName>
        <fullName evidence="6">UDP-N-acetylglucosamine--dolichyl-phosphate N-acetylglucosaminephosphotransferase</fullName>
        <ecNumber evidence="5">2.7.8.15</ecNumber>
    </recommendedName>
    <alternativeName>
        <fullName evidence="15">GlcNAc-1-P transferase</fullName>
    </alternativeName>
    <alternativeName>
        <fullName evidence="16">N-acetylglucosamine-1-phosphate transferase</fullName>
    </alternativeName>
</protein>
<feature type="transmembrane region" description="Helical" evidence="19">
    <location>
        <begin position="249"/>
        <end position="267"/>
    </location>
</feature>
<feature type="transmembrane region" description="Helical" evidence="19">
    <location>
        <begin position="6"/>
        <end position="25"/>
    </location>
</feature>
<evidence type="ECO:0000256" key="16">
    <source>
        <dbReference type="ARBA" id="ARBA00033238"/>
    </source>
</evidence>
<reference evidence="20" key="1">
    <citation type="submission" date="2017-10" db="EMBL/GenBank/DDBJ databases">
        <title>Transcriptome Assembly of Sugarcane Aphid Adults.</title>
        <authorList>
            <person name="Scully E.D."/>
            <person name="Palmer N.A."/>
            <person name="Geib S.M."/>
            <person name="Sarath G."/>
            <person name="Sattler S.E."/>
        </authorList>
    </citation>
    <scope>NUCLEOTIDE SEQUENCE</scope>
    <source>
        <tissue evidence="20">Whole body</tissue>
    </source>
</reference>
<dbReference type="InterPro" id="IPR000715">
    <property type="entry name" value="Glycosyl_transferase_4"/>
</dbReference>
<evidence type="ECO:0000256" key="5">
    <source>
        <dbReference type="ARBA" id="ARBA00013225"/>
    </source>
</evidence>
<keyword evidence="9 19" id="KW-0812">Transmembrane</keyword>
<evidence type="ECO:0000256" key="14">
    <source>
        <dbReference type="ARBA" id="ARBA00023136"/>
    </source>
</evidence>
<gene>
    <name evidence="20" type="primary">DPAGT1_3</name>
</gene>
<keyword evidence="11" id="KW-0256">Endoplasmic reticulum</keyword>
<dbReference type="PANTHER" id="PTHR10571:SF0">
    <property type="entry name" value="UDP-N-ACETYLGLUCOSAMINE--DOLICHYL-PHOSPHATE N-ACETYLGLUCOSAMINEPHOSPHOTRANSFERASE"/>
    <property type="match status" value="1"/>
</dbReference>
<evidence type="ECO:0000256" key="10">
    <source>
        <dbReference type="ARBA" id="ARBA00022723"/>
    </source>
</evidence>
<dbReference type="UniPathway" id="UPA00378"/>
<comment type="similarity">
    <text evidence="4">Belongs to the glycosyltransferase 4 family.</text>
</comment>
<dbReference type="EMBL" id="GFXV01006893">
    <property type="protein sequence ID" value="MBW18698.1"/>
    <property type="molecule type" value="Transcribed_RNA"/>
</dbReference>
<comment type="subcellular location">
    <subcellularLocation>
        <location evidence="2">Endoplasmic reticulum membrane</location>
        <topology evidence="2">Multi-pass membrane protein</topology>
    </subcellularLocation>
</comment>
<feature type="transmembrane region" description="Helical" evidence="19">
    <location>
        <begin position="371"/>
        <end position="393"/>
    </location>
</feature>
<feature type="transmembrane region" description="Helical" evidence="19">
    <location>
        <begin position="122"/>
        <end position="140"/>
    </location>
</feature>
<organism evidence="20">
    <name type="scientific">Melanaphis sacchari</name>
    <dbReference type="NCBI Taxonomy" id="742174"/>
    <lineage>
        <taxon>Eukaryota</taxon>
        <taxon>Metazoa</taxon>
        <taxon>Ecdysozoa</taxon>
        <taxon>Arthropoda</taxon>
        <taxon>Hexapoda</taxon>
        <taxon>Insecta</taxon>
        <taxon>Pterygota</taxon>
        <taxon>Neoptera</taxon>
        <taxon>Paraneoptera</taxon>
        <taxon>Hemiptera</taxon>
        <taxon>Sternorrhyncha</taxon>
        <taxon>Aphidomorpha</taxon>
        <taxon>Aphidoidea</taxon>
        <taxon>Aphididae</taxon>
        <taxon>Aphidini</taxon>
        <taxon>Melanaphis</taxon>
    </lineage>
</organism>
<evidence type="ECO:0000256" key="17">
    <source>
        <dbReference type="ARBA" id="ARBA00044717"/>
    </source>
</evidence>
<keyword evidence="7" id="KW-0328">Glycosyltransferase</keyword>